<accession>A0A5J9UHL3</accession>
<reference evidence="2 3" key="1">
    <citation type="journal article" date="2019" name="Sci. Rep.">
        <title>A high-quality genome of Eragrostis curvula grass provides insights into Poaceae evolution and supports new strategies to enhance forage quality.</title>
        <authorList>
            <person name="Carballo J."/>
            <person name="Santos B.A.C.M."/>
            <person name="Zappacosta D."/>
            <person name="Garbus I."/>
            <person name="Selva J.P."/>
            <person name="Gallo C.A."/>
            <person name="Diaz A."/>
            <person name="Albertini E."/>
            <person name="Caccamo M."/>
            <person name="Echenique V."/>
        </authorList>
    </citation>
    <scope>NUCLEOTIDE SEQUENCE [LARGE SCALE GENOMIC DNA]</scope>
    <source>
        <strain evidence="3">cv. Victoria</strain>
        <tissue evidence="2">Leaf</tissue>
    </source>
</reference>
<feature type="region of interest" description="Disordered" evidence="1">
    <location>
        <begin position="29"/>
        <end position="64"/>
    </location>
</feature>
<dbReference type="Gramene" id="TVU23162">
    <property type="protein sequence ID" value="TVU23162"/>
    <property type="gene ID" value="EJB05_30248"/>
</dbReference>
<name>A0A5J9UHL3_9POAL</name>
<evidence type="ECO:0000256" key="1">
    <source>
        <dbReference type="SAM" id="MobiDB-lite"/>
    </source>
</evidence>
<dbReference type="Proteomes" id="UP000324897">
    <property type="component" value="Unassembled WGS sequence"/>
</dbReference>
<dbReference type="EMBL" id="RWGY01000020">
    <property type="protein sequence ID" value="TVU23162.1"/>
    <property type="molecule type" value="Genomic_DNA"/>
</dbReference>
<proteinExistence type="predicted"/>
<keyword evidence="3" id="KW-1185">Reference proteome</keyword>
<evidence type="ECO:0000313" key="2">
    <source>
        <dbReference type="EMBL" id="TVU23162.1"/>
    </source>
</evidence>
<feature type="compositionally biased region" description="Basic and acidic residues" evidence="1">
    <location>
        <begin position="29"/>
        <end position="45"/>
    </location>
</feature>
<evidence type="ECO:0000313" key="3">
    <source>
        <dbReference type="Proteomes" id="UP000324897"/>
    </source>
</evidence>
<dbReference type="PANTHER" id="PTHR36478">
    <property type="entry name" value="OS04G0614237 PROTEIN-RELATED"/>
    <property type="match status" value="1"/>
</dbReference>
<sequence length="106" mass="11876">MLFNGRTDIKAFNWMADLIDECLKAGEKMEHHQERPLQTGTRKEGATSAPASHATFGTFTDPAKNHGMPSVANAECSDMSADAGDWNLRWRAYCSMNVERLVWNTQ</sequence>
<comment type="caution">
    <text evidence="2">The sequence shown here is derived from an EMBL/GenBank/DDBJ whole genome shotgun (WGS) entry which is preliminary data.</text>
</comment>
<dbReference type="PANTHER" id="PTHR36478:SF10">
    <property type="entry name" value="ELYS-LIKE DOMAIN-CONTAINING PROTEIN"/>
    <property type="match status" value="1"/>
</dbReference>
<protein>
    <submittedName>
        <fullName evidence="2">Uncharacterized protein</fullName>
    </submittedName>
</protein>
<feature type="non-terminal residue" evidence="2">
    <location>
        <position position="1"/>
    </location>
</feature>
<dbReference type="AlphaFoldDB" id="A0A5J9UHL3"/>
<organism evidence="2 3">
    <name type="scientific">Eragrostis curvula</name>
    <name type="common">weeping love grass</name>
    <dbReference type="NCBI Taxonomy" id="38414"/>
    <lineage>
        <taxon>Eukaryota</taxon>
        <taxon>Viridiplantae</taxon>
        <taxon>Streptophyta</taxon>
        <taxon>Embryophyta</taxon>
        <taxon>Tracheophyta</taxon>
        <taxon>Spermatophyta</taxon>
        <taxon>Magnoliopsida</taxon>
        <taxon>Liliopsida</taxon>
        <taxon>Poales</taxon>
        <taxon>Poaceae</taxon>
        <taxon>PACMAD clade</taxon>
        <taxon>Chloridoideae</taxon>
        <taxon>Eragrostideae</taxon>
        <taxon>Eragrostidinae</taxon>
        <taxon>Eragrostis</taxon>
    </lineage>
</organism>
<gene>
    <name evidence="2" type="ORF">EJB05_30248</name>
</gene>